<gene>
    <name evidence="1" type="ORF">WKI67_18150</name>
</gene>
<reference evidence="1" key="1">
    <citation type="submission" date="2024-03" db="EMBL/GenBank/DDBJ databases">
        <title>Novel Streptomyces species of biotechnological and ecological value are a feature of Machair soil.</title>
        <authorList>
            <person name="Prole J.R."/>
            <person name="Goodfellow M."/>
            <person name="Allenby N."/>
            <person name="Ward A.C."/>
        </authorList>
    </citation>
    <scope>NUCLEOTIDE SEQUENCE</scope>
    <source>
        <strain evidence="1">MS2.AVA.5</strain>
    </source>
</reference>
<accession>A0ACC6PVJ7</accession>
<comment type="caution">
    <text evidence="1">The sequence shown here is derived from an EMBL/GenBank/DDBJ whole genome shotgun (WGS) entry which is preliminary data.</text>
</comment>
<sequence length="277" mass="29095">MTMHEQESVHDAVGAYVLGVLDDADAAAFEMHLAGCQICAAHLEDFSGMEPMLAMLAEAPAPAPSSNVVNLPGMRSMQPPGWMDAPPSRPVPVVPAPPSPKVLNGLLDEVAAKRAAKRRRGMYLVAAAAALIIGGPAAAVVVTADDTGSTQAQPHSTSPAEDAFAHIQDKVDHTDATTKVSAAVGMEKKAWGTHTVLELKNVKGPLKCNLIAVSKTGEEEIVTSWAVPEWGYGIPDSPNPAGKKPLYVHGGAAMDSNDIDHFEVRTFEGKKLVEVEA</sequence>
<name>A0ACC6PVJ7_9ACTN</name>
<evidence type="ECO:0000313" key="1">
    <source>
        <dbReference type="EMBL" id="MEJ8635305.1"/>
    </source>
</evidence>
<dbReference type="EMBL" id="JBBKAJ010000022">
    <property type="protein sequence ID" value="MEJ8635305.1"/>
    <property type="molecule type" value="Genomic_DNA"/>
</dbReference>
<organism evidence="1 2">
    <name type="scientific">Streptomyces achmelvichensis</name>
    <dbReference type="NCBI Taxonomy" id="3134111"/>
    <lineage>
        <taxon>Bacteria</taxon>
        <taxon>Bacillati</taxon>
        <taxon>Actinomycetota</taxon>
        <taxon>Actinomycetes</taxon>
        <taxon>Kitasatosporales</taxon>
        <taxon>Streptomycetaceae</taxon>
        <taxon>Streptomyces</taxon>
    </lineage>
</organism>
<evidence type="ECO:0000313" key="2">
    <source>
        <dbReference type="Proteomes" id="UP001377168"/>
    </source>
</evidence>
<keyword evidence="2" id="KW-1185">Reference proteome</keyword>
<proteinExistence type="predicted"/>
<dbReference type="Proteomes" id="UP001377168">
    <property type="component" value="Unassembled WGS sequence"/>
</dbReference>
<protein>
    <submittedName>
        <fullName evidence="1">Zf-HC2 domain-containing protein</fullName>
    </submittedName>
</protein>